<dbReference type="Gene3D" id="3.90.550.50">
    <property type="match status" value="1"/>
</dbReference>
<reference evidence="12 13" key="1">
    <citation type="journal article" date="2017" name="Nat. Ecol. Evol.">
        <title>Scallop genome provides insights into evolution of bilaterian karyotype and development.</title>
        <authorList>
            <person name="Wang S."/>
            <person name="Zhang J."/>
            <person name="Jiao W."/>
            <person name="Li J."/>
            <person name="Xun X."/>
            <person name="Sun Y."/>
            <person name="Guo X."/>
            <person name="Huan P."/>
            <person name="Dong B."/>
            <person name="Zhang L."/>
            <person name="Hu X."/>
            <person name="Sun X."/>
            <person name="Wang J."/>
            <person name="Zhao C."/>
            <person name="Wang Y."/>
            <person name="Wang D."/>
            <person name="Huang X."/>
            <person name="Wang R."/>
            <person name="Lv J."/>
            <person name="Li Y."/>
            <person name="Zhang Z."/>
            <person name="Liu B."/>
            <person name="Lu W."/>
            <person name="Hui Y."/>
            <person name="Liang J."/>
            <person name="Zhou Z."/>
            <person name="Hou R."/>
            <person name="Li X."/>
            <person name="Liu Y."/>
            <person name="Li H."/>
            <person name="Ning X."/>
            <person name="Lin Y."/>
            <person name="Zhao L."/>
            <person name="Xing Q."/>
            <person name="Dou J."/>
            <person name="Li Y."/>
            <person name="Mao J."/>
            <person name="Guo H."/>
            <person name="Dou H."/>
            <person name="Li T."/>
            <person name="Mu C."/>
            <person name="Jiang W."/>
            <person name="Fu Q."/>
            <person name="Fu X."/>
            <person name="Miao Y."/>
            <person name="Liu J."/>
            <person name="Yu Q."/>
            <person name="Li R."/>
            <person name="Liao H."/>
            <person name="Li X."/>
            <person name="Kong Y."/>
            <person name="Jiang Z."/>
            <person name="Chourrout D."/>
            <person name="Li R."/>
            <person name="Bao Z."/>
        </authorList>
    </citation>
    <scope>NUCLEOTIDE SEQUENCE [LARGE SCALE GENOMIC DNA]</scope>
    <source>
        <strain evidence="12 13">PY_sf001</strain>
    </source>
</reference>
<evidence type="ECO:0000256" key="3">
    <source>
        <dbReference type="ARBA" id="ARBA00022676"/>
    </source>
</evidence>
<dbReference type="GO" id="GO:0000139">
    <property type="term" value="C:Golgi membrane"/>
    <property type="evidence" value="ECO:0007669"/>
    <property type="project" value="UniProtKB-SubCell"/>
</dbReference>
<evidence type="ECO:0000256" key="11">
    <source>
        <dbReference type="RuleBase" id="RU363063"/>
    </source>
</evidence>
<gene>
    <name evidence="12" type="ORF">KP79_PYT26057</name>
</gene>
<keyword evidence="6" id="KW-0735">Signal-anchor</keyword>
<dbReference type="EMBL" id="NEDP02076684">
    <property type="protein sequence ID" value="OWF36023.1"/>
    <property type="molecule type" value="Genomic_DNA"/>
</dbReference>
<comment type="subcellular location">
    <subcellularLocation>
        <location evidence="1 11">Golgi apparatus membrane</location>
        <topology evidence="1 11">Single-pass type II membrane protein</topology>
    </subcellularLocation>
</comment>
<keyword evidence="8 11" id="KW-0333">Golgi apparatus</keyword>
<accession>A0A210PHR5</accession>
<evidence type="ECO:0000256" key="1">
    <source>
        <dbReference type="ARBA" id="ARBA00004323"/>
    </source>
</evidence>
<keyword evidence="4 12" id="KW-0808">Transferase</keyword>
<dbReference type="PANTHER" id="PTHR11214:SF314">
    <property type="entry name" value="HEXOSYLTRANSFERASE"/>
    <property type="match status" value="1"/>
</dbReference>
<dbReference type="OrthoDB" id="2139606at2759"/>
<evidence type="ECO:0000313" key="12">
    <source>
        <dbReference type="EMBL" id="OWF36023.1"/>
    </source>
</evidence>
<evidence type="ECO:0000256" key="6">
    <source>
        <dbReference type="ARBA" id="ARBA00022968"/>
    </source>
</evidence>
<keyword evidence="5" id="KW-0812">Transmembrane</keyword>
<keyword evidence="7" id="KW-1133">Transmembrane helix</keyword>
<dbReference type="GO" id="GO:0016758">
    <property type="term" value="F:hexosyltransferase activity"/>
    <property type="evidence" value="ECO:0007669"/>
    <property type="project" value="InterPro"/>
</dbReference>
<dbReference type="GO" id="GO:0006493">
    <property type="term" value="P:protein O-linked glycosylation"/>
    <property type="evidence" value="ECO:0007669"/>
    <property type="project" value="TreeGrafter"/>
</dbReference>
<dbReference type="AlphaFoldDB" id="A0A210PHR5"/>
<evidence type="ECO:0000256" key="4">
    <source>
        <dbReference type="ARBA" id="ARBA00022679"/>
    </source>
</evidence>
<keyword evidence="10" id="KW-0325">Glycoprotein</keyword>
<name>A0A210PHR5_MIZYE</name>
<evidence type="ECO:0000256" key="8">
    <source>
        <dbReference type="ARBA" id="ARBA00023034"/>
    </source>
</evidence>
<evidence type="ECO:0000256" key="5">
    <source>
        <dbReference type="ARBA" id="ARBA00022692"/>
    </source>
</evidence>
<sequence length="225" mass="25986">MNISRNNTSNVRYVFLLGSQSNRRVNKETVAEFNKYKDMVQEDFIDTYNNLTLKTLIGFKWVSLYCSSAKFVMKTDDDMYVNVTNLLKTVRVHKKKLERSVGGSCKYDADPIRDSRSKWYASVNQYPRSKYPGFCSGTGYVTTMAVMQKVFEVSKHVPFFYLEDVYVSLCVERLGYTLTNLEGFSHGRWPLDSCVYKGTQMITSHGLSAQDMITMFTRDCKKHSD</sequence>
<proteinExistence type="inferred from homology"/>
<keyword evidence="13" id="KW-1185">Reference proteome</keyword>
<evidence type="ECO:0000256" key="10">
    <source>
        <dbReference type="ARBA" id="ARBA00023180"/>
    </source>
</evidence>
<keyword evidence="3 11" id="KW-0328">Glycosyltransferase</keyword>
<dbReference type="FunFam" id="3.90.550.50:FF:000001">
    <property type="entry name" value="Hexosyltransferase"/>
    <property type="match status" value="1"/>
</dbReference>
<evidence type="ECO:0000256" key="2">
    <source>
        <dbReference type="ARBA" id="ARBA00008661"/>
    </source>
</evidence>
<dbReference type="EC" id="2.4.1.-" evidence="11"/>
<dbReference type="PANTHER" id="PTHR11214">
    <property type="entry name" value="BETA-1,3-N-ACETYLGLUCOSAMINYLTRANSFERASE"/>
    <property type="match status" value="1"/>
</dbReference>
<evidence type="ECO:0000313" key="13">
    <source>
        <dbReference type="Proteomes" id="UP000242188"/>
    </source>
</evidence>
<organism evidence="12 13">
    <name type="scientific">Mizuhopecten yessoensis</name>
    <name type="common">Japanese scallop</name>
    <name type="synonym">Patinopecten yessoensis</name>
    <dbReference type="NCBI Taxonomy" id="6573"/>
    <lineage>
        <taxon>Eukaryota</taxon>
        <taxon>Metazoa</taxon>
        <taxon>Spiralia</taxon>
        <taxon>Lophotrochozoa</taxon>
        <taxon>Mollusca</taxon>
        <taxon>Bivalvia</taxon>
        <taxon>Autobranchia</taxon>
        <taxon>Pteriomorphia</taxon>
        <taxon>Pectinida</taxon>
        <taxon>Pectinoidea</taxon>
        <taxon>Pectinidae</taxon>
        <taxon>Mizuhopecten</taxon>
    </lineage>
</organism>
<dbReference type="InterPro" id="IPR002659">
    <property type="entry name" value="Glyco_trans_31"/>
</dbReference>
<keyword evidence="9" id="KW-0472">Membrane</keyword>
<dbReference type="Proteomes" id="UP000242188">
    <property type="component" value="Unassembled WGS sequence"/>
</dbReference>
<comment type="caution">
    <text evidence="12">The sequence shown here is derived from an EMBL/GenBank/DDBJ whole genome shotgun (WGS) entry which is preliminary data.</text>
</comment>
<comment type="similarity">
    <text evidence="2 11">Belongs to the glycosyltransferase 31 family.</text>
</comment>
<evidence type="ECO:0000256" key="7">
    <source>
        <dbReference type="ARBA" id="ARBA00022989"/>
    </source>
</evidence>
<dbReference type="Pfam" id="PF01762">
    <property type="entry name" value="Galactosyl_T"/>
    <property type="match status" value="1"/>
</dbReference>
<protein>
    <recommendedName>
        <fullName evidence="11">Hexosyltransferase</fullName>
        <ecNumber evidence="11">2.4.1.-</ecNumber>
    </recommendedName>
</protein>
<evidence type="ECO:0000256" key="9">
    <source>
        <dbReference type="ARBA" id="ARBA00023136"/>
    </source>
</evidence>